<evidence type="ECO:0000256" key="1">
    <source>
        <dbReference type="SAM" id="MobiDB-lite"/>
    </source>
</evidence>
<dbReference type="EMBL" id="JAIZAY010000007">
    <property type="protein sequence ID" value="KAJ8039590.1"/>
    <property type="molecule type" value="Genomic_DNA"/>
</dbReference>
<feature type="compositionally biased region" description="Basic and acidic residues" evidence="1">
    <location>
        <begin position="270"/>
        <end position="282"/>
    </location>
</feature>
<name>A0A9Q1C7H3_HOLLE</name>
<feature type="region of interest" description="Disordered" evidence="1">
    <location>
        <begin position="230"/>
        <end position="315"/>
    </location>
</feature>
<accession>A0A9Q1C7H3</accession>
<gene>
    <name evidence="2" type="ORF">HOLleu_17358</name>
</gene>
<proteinExistence type="predicted"/>
<feature type="compositionally biased region" description="Low complexity" evidence="1">
    <location>
        <begin position="236"/>
        <end position="258"/>
    </location>
</feature>
<keyword evidence="3" id="KW-1185">Reference proteome</keyword>
<evidence type="ECO:0000313" key="2">
    <source>
        <dbReference type="EMBL" id="KAJ8039590.1"/>
    </source>
</evidence>
<sequence length="315" mass="35017">MGTSISKDAFDKAVEVIRRQLGFDASTPPEPSSSRKFHLSLNKPVTPLRSSMPVDAECFEWCEAQAKAKKWRAYPKRQASDFHIDDEDWKAFFSSPSIPDVCLDKLKASGARIDLAAKTGMKFASSLPMIAKVLSKSFRQTGTEEVSHKDTGALVNILGPVARLSHDQFAKVAGKASSNRRELVLDSIHWPSDDIKCHFMELPLSGPDLFAGKFEEQLLTEIKRGKDINKADFNFPRSSSSSRRSSPKPSFRCPSRPSAFPSRQQSIQGRSRDRPRIQDPGRNHPKSTTTSVSCRPLRGSSRGGSRGFRRSQPKP</sequence>
<dbReference type="Proteomes" id="UP001152320">
    <property type="component" value="Chromosome 7"/>
</dbReference>
<protein>
    <submittedName>
        <fullName evidence="2">Uncharacterized protein</fullName>
    </submittedName>
</protein>
<reference evidence="2" key="1">
    <citation type="submission" date="2021-10" db="EMBL/GenBank/DDBJ databases">
        <title>Tropical sea cucumber genome reveals ecological adaptation and Cuvierian tubules defense mechanism.</title>
        <authorList>
            <person name="Chen T."/>
        </authorList>
    </citation>
    <scope>NUCLEOTIDE SEQUENCE</scope>
    <source>
        <strain evidence="2">Nanhai2018</strain>
        <tissue evidence="2">Muscle</tissue>
    </source>
</reference>
<organism evidence="2 3">
    <name type="scientific">Holothuria leucospilota</name>
    <name type="common">Black long sea cucumber</name>
    <name type="synonym">Mertensiothuria leucospilota</name>
    <dbReference type="NCBI Taxonomy" id="206669"/>
    <lineage>
        <taxon>Eukaryota</taxon>
        <taxon>Metazoa</taxon>
        <taxon>Echinodermata</taxon>
        <taxon>Eleutherozoa</taxon>
        <taxon>Echinozoa</taxon>
        <taxon>Holothuroidea</taxon>
        <taxon>Aspidochirotacea</taxon>
        <taxon>Aspidochirotida</taxon>
        <taxon>Holothuriidae</taxon>
        <taxon>Holothuria</taxon>
    </lineage>
</organism>
<dbReference type="AlphaFoldDB" id="A0A9Q1C7H3"/>
<comment type="caution">
    <text evidence="2">The sequence shown here is derived from an EMBL/GenBank/DDBJ whole genome shotgun (WGS) entry which is preliminary data.</text>
</comment>
<evidence type="ECO:0000313" key="3">
    <source>
        <dbReference type="Proteomes" id="UP001152320"/>
    </source>
</evidence>